<dbReference type="InterPro" id="IPR009091">
    <property type="entry name" value="RCC1/BLIP-II"/>
</dbReference>
<dbReference type="EMBL" id="LSRX01000036">
    <property type="protein sequence ID" value="OLQ12887.1"/>
    <property type="molecule type" value="Genomic_DNA"/>
</dbReference>
<dbReference type="PANTHER" id="PTHR45982">
    <property type="entry name" value="REGULATOR OF CHROMOSOME CONDENSATION"/>
    <property type="match status" value="1"/>
</dbReference>
<dbReference type="OrthoDB" id="444959at2759"/>
<dbReference type="AlphaFoldDB" id="A0A1Q9EZR5"/>
<dbReference type="Gene3D" id="2.130.10.30">
    <property type="entry name" value="Regulator of chromosome condensation 1/beta-lactamase-inhibitor protein II"/>
    <property type="match status" value="3"/>
</dbReference>
<dbReference type="SUPFAM" id="SSF50985">
    <property type="entry name" value="RCC1/BLIP-II"/>
    <property type="match status" value="2"/>
</dbReference>
<comment type="caution">
    <text evidence="1">The sequence shown here is derived from an EMBL/GenBank/DDBJ whole genome shotgun (WGS) entry which is preliminary data.</text>
</comment>
<name>A0A1Q9EZR5_SYMMI</name>
<reference evidence="1 2" key="1">
    <citation type="submission" date="2016-02" db="EMBL/GenBank/DDBJ databases">
        <title>Genome analysis of coral dinoflagellate symbionts highlights evolutionary adaptations to a symbiotic lifestyle.</title>
        <authorList>
            <person name="Aranda M."/>
            <person name="Li Y."/>
            <person name="Liew Y.J."/>
            <person name="Baumgarten S."/>
            <person name="Simakov O."/>
            <person name="Wilson M."/>
            <person name="Piel J."/>
            <person name="Ashoor H."/>
            <person name="Bougouffa S."/>
            <person name="Bajic V.B."/>
            <person name="Ryu T."/>
            <person name="Ravasi T."/>
            <person name="Bayer T."/>
            <person name="Micklem G."/>
            <person name="Kim H."/>
            <person name="Bhak J."/>
            <person name="Lajeunesse T.C."/>
            <person name="Voolstra C.R."/>
        </authorList>
    </citation>
    <scope>NUCLEOTIDE SEQUENCE [LARGE SCALE GENOMIC DNA]</scope>
    <source>
        <strain evidence="1 2">CCMP2467</strain>
    </source>
</reference>
<accession>A0A1Q9EZR5</accession>
<organism evidence="1 2">
    <name type="scientific">Symbiodinium microadriaticum</name>
    <name type="common">Dinoflagellate</name>
    <name type="synonym">Zooxanthella microadriatica</name>
    <dbReference type="NCBI Taxonomy" id="2951"/>
    <lineage>
        <taxon>Eukaryota</taxon>
        <taxon>Sar</taxon>
        <taxon>Alveolata</taxon>
        <taxon>Dinophyceae</taxon>
        <taxon>Suessiales</taxon>
        <taxon>Symbiodiniaceae</taxon>
        <taxon>Symbiodinium</taxon>
    </lineage>
</organism>
<evidence type="ECO:0000313" key="1">
    <source>
        <dbReference type="EMBL" id="OLQ12887.1"/>
    </source>
</evidence>
<sequence length="600" mass="65174">MVEKRGAFRRHFTVYPGRYGEEVLESQAIRGDGSVESYGHHGYGGAFFMEKEMLQDVRQVKSSYGAFAALLSDGTVLSWGDPEFSKEAKAFMVIEIIHEEMTEKGAVTEWRRKVMIDQQSHKELAKLETQKRKIDREQAELDACNDIKGIKNAAQEMADDLFEAKHFQQSPAKMQRLAGLSSASEEYGSDNLDVRSQLTDVVQIASTDYAFAAIRKDGSVVTWGDYDYGGDSSAVKDQLQKVRSISSTSEAFAAILEDGTVVAWGGEEYGGDCSMVQHQLTSVKAVQATESAMAALIEDGTVVAWGHPDYGGDCKAFARRLQHVRCIQNSYSTFTAISDDGSVVTWGDPEFVGEGMRPPATMGKVEKVLPSEGAFAAILVDGTVVAWGDAEYGGDCSKVQAELTNVRHLQSNGHAYAAIRGDGSVVTWGDPDFGGDSSYVQDSLKDIRHIQAVIWGGRFYSGRPELEEGAPSDYETQATMGDLCAQRPDGVLVTWGGFRYGGTSCGIQAQLQDVRQIQVTLAGLFAAVLADGSIALTRLGSRSLVSPPWPDFATMQPSRKTSVATLRGRVGSARRRCTHLALAAMRPDVRSTFANPGLII</sequence>
<evidence type="ECO:0000313" key="2">
    <source>
        <dbReference type="Proteomes" id="UP000186817"/>
    </source>
</evidence>
<dbReference type="PANTHER" id="PTHR45982:SF1">
    <property type="entry name" value="REGULATOR OF CHROMOSOME CONDENSATION"/>
    <property type="match status" value="1"/>
</dbReference>
<proteinExistence type="predicted"/>
<keyword evidence="2" id="KW-1185">Reference proteome</keyword>
<protein>
    <recommendedName>
        <fullName evidence="3">E3 ubiquitin-protein ligase HERC1</fullName>
    </recommendedName>
</protein>
<dbReference type="Proteomes" id="UP000186817">
    <property type="component" value="Unassembled WGS sequence"/>
</dbReference>
<evidence type="ECO:0008006" key="3">
    <source>
        <dbReference type="Google" id="ProtNLM"/>
    </source>
</evidence>
<gene>
    <name evidence="1" type="ORF">AK812_SmicGene3149</name>
</gene>
<dbReference type="InterPro" id="IPR051553">
    <property type="entry name" value="Ran_GTPase-activating"/>
</dbReference>